<comment type="caution">
    <text evidence="5">The sequence shown here is derived from an EMBL/GenBank/DDBJ whole genome shotgun (WGS) entry which is preliminary data.</text>
</comment>
<dbReference type="CDD" id="cd00087">
    <property type="entry name" value="FReD"/>
    <property type="match status" value="1"/>
</dbReference>
<dbReference type="Proteomes" id="UP000440578">
    <property type="component" value="Unassembled WGS sequence"/>
</dbReference>
<organism evidence="5 6">
    <name type="scientific">Amphibalanus amphitrite</name>
    <name type="common">Striped barnacle</name>
    <name type="synonym">Balanus amphitrite</name>
    <dbReference type="NCBI Taxonomy" id="1232801"/>
    <lineage>
        <taxon>Eukaryota</taxon>
        <taxon>Metazoa</taxon>
        <taxon>Ecdysozoa</taxon>
        <taxon>Arthropoda</taxon>
        <taxon>Crustacea</taxon>
        <taxon>Multicrustacea</taxon>
        <taxon>Cirripedia</taxon>
        <taxon>Thoracica</taxon>
        <taxon>Thoracicalcarea</taxon>
        <taxon>Balanomorpha</taxon>
        <taxon>Balanoidea</taxon>
        <taxon>Balanidae</taxon>
        <taxon>Amphibalaninae</taxon>
        <taxon>Amphibalanus</taxon>
    </lineage>
</organism>
<dbReference type="GO" id="GO:0005615">
    <property type="term" value="C:extracellular space"/>
    <property type="evidence" value="ECO:0007669"/>
    <property type="project" value="TreeGrafter"/>
</dbReference>
<keyword evidence="3" id="KW-0732">Signal</keyword>
<feature type="coiled-coil region" evidence="1">
    <location>
        <begin position="94"/>
        <end position="149"/>
    </location>
</feature>
<evidence type="ECO:0000256" key="1">
    <source>
        <dbReference type="SAM" id="Coils"/>
    </source>
</evidence>
<evidence type="ECO:0000256" key="2">
    <source>
        <dbReference type="SAM" id="MobiDB-lite"/>
    </source>
</evidence>
<dbReference type="InterPro" id="IPR036056">
    <property type="entry name" value="Fibrinogen-like_C"/>
</dbReference>
<feature type="compositionally biased region" description="Basic and acidic residues" evidence="2">
    <location>
        <begin position="363"/>
        <end position="378"/>
    </location>
</feature>
<dbReference type="InterPro" id="IPR014716">
    <property type="entry name" value="Fibrinogen_a/b/g_C_1"/>
</dbReference>
<feature type="domain" description="Fibrinogen C-terminal" evidence="4">
    <location>
        <begin position="154"/>
        <end position="332"/>
    </location>
</feature>
<dbReference type="SMART" id="SM00186">
    <property type="entry name" value="FBG"/>
    <property type="match status" value="1"/>
</dbReference>
<feature type="chain" id="PRO_5025640509" evidence="3">
    <location>
        <begin position="24"/>
        <end position="394"/>
    </location>
</feature>
<dbReference type="EMBL" id="VIIS01002074">
    <property type="protein sequence ID" value="KAF0288880.1"/>
    <property type="molecule type" value="Genomic_DNA"/>
</dbReference>
<evidence type="ECO:0000259" key="4">
    <source>
        <dbReference type="PROSITE" id="PS51406"/>
    </source>
</evidence>
<dbReference type="Pfam" id="PF00147">
    <property type="entry name" value="Fibrinogen_C"/>
    <property type="match status" value="1"/>
</dbReference>
<feature type="region of interest" description="Disordered" evidence="2">
    <location>
        <begin position="335"/>
        <end position="394"/>
    </location>
</feature>
<dbReference type="InterPro" id="IPR002181">
    <property type="entry name" value="Fibrinogen_a/b/g_C_dom"/>
</dbReference>
<reference evidence="5 6" key="1">
    <citation type="submission" date="2019-07" db="EMBL/GenBank/DDBJ databases">
        <title>Draft genome assembly of a fouling barnacle, Amphibalanus amphitrite (Darwin, 1854): The first reference genome for Thecostraca.</title>
        <authorList>
            <person name="Kim W."/>
        </authorList>
    </citation>
    <scope>NUCLEOTIDE SEQUENCE [LARGE SCALE GENOMIC DNA]</scope>
    <source>
        <strain evidence="5">SNU_AA5</strain>
        <tissue evidence="5">Soma without cirri and trophi</tissue>
    </source>
</reference>
<proteinExistence type="predicted"/>
<feature type="compositionally biased region" description="Polar residues" evidence="2">
    <location>
        <begin position="341"/>
        <end position="350"/>
    </location>
</feature>
<dbReference type="PANTHER" id="PTHR19143:SF458">
    <property type="entry name" value="FIBRINOGEN C-TERMINAL DOMAIN-CONTAINING PROTEIN-RELATED"/>
    <property type="match status" value="1"/>
</dbReference>
<dbReference type="PROSITE" id="PS51406">
    <property type="entry name" value="FIBRINOGEN_C_2"/>
    <property type="match status" value="1"/>
</dbReference>
<accession>A0A6A4VC63</accession>
<dbReference type="OrthoDB" id="6145874at2759"/>
<evidence type="ECO:0000313" key="6">
    <source>
        <dbReference type="Proteomes" id="UP000440578"/>
    </source>
</evidence>
<sequence>MHLPWTGASVVFLLLWSGEPAIADELEGSGDGCDCDNMAEQMAQVEASLSEQMKANDKRDSRQSDQISELFKEMKKNGDSICQMSEQVTQLATQMESSDDVQKLKEQVKKLSDDIKDANEKNDNLNLEMEKLASQLTNISERLNSSESKAEAADAPHWPPRDCSDLPEDAISGVFMLYAGGAPVSTYCDTNSTGGAWTVIQRRDDIKPRENFYRRWRHYKSGFGDPMGEFWLGLDHISTLTSHPDRPFELRVDLEDWEGARYHAVYSTFSVSDEADGYRLTVEGYSGDAGDSLSAHSGLRFSTRDRDQDDWLYGSCARTRRSGWWFRDCGPAKPQRALRDQSAQTEQIQPQLGHVPRPPDPAPHGHHENTTGSRDRRVSSRLSPPHRYTDRREI</sequence>
<evidence type="ECO:0000256" key="3">
    <source>
        <dbReference type="SAM" id="SignalP"/>
    </source>
</evidence>
<dbReference type="AlphaFoldDB" id="A0A6A4VC63"/>
<keyword evidence="1" id="KW-0175">Coiled coil</keyword>
<dbReference type="Gene3D" id="3.90.215.10">
    <property type="entry name" value="Gamma Fibrinogen, chain A, domain 1"/>
    <property type="match status" value="1"/>
</dbReference>
<keyword evidence="6" id="KW-1185">Reference proteome</keyword>
<evidence type="ECO:0000313" key="5">
    <source>
        <dbReference type="EMBL" id="KAF0288880.1"/>
    </source>
</evidence>
<protein>
    <submittedName>
        <fullName evidence="5">Techylectin-5B</fullName>
    </submittedName>
</protein>
<dbReference type="SUPFAM" id="SSF56496">
    <property type="entry name" value="Fibrinogen C-terminal domain-like"/>
    <property type="match status" value="1"/>
</dbReference>
<gene>
    <name evidence="5" type="primary">TL5B_11</name>
    <name evidence="5" type="ORF">FJT64_012770</name>
</gene>
<dbReference type="InterPro" id="IPR050373">
    <property type="entry name" value="Fibrinogen_C-term_domain"/>
</dbReference>
<dbReference type="PANTHER" id="PTHR19143">
    <property type="entry name" value="FIBRINOGEN/TENASCIN/ANGIOPOEITIN"/>
    <property type="match status" value="1"/>
</dbReference>
<name>A0A6A4VC63_AMPAM</name>
<feature type="signal peptide" evidence="3">
    <location>
        <begin position="1"/>
        <end position="23"/>
    </location>
</feature>